<comment type="caution">
    <text evidence="2">The sequence shown here is derived from an EMBL/GenBank/DDBJ whole genome shotgun (WGS) entry which is preliminary data.</text>
</comment>
<reference evidence="2 3" key="1">
    <citation type="submission" date="2024-04" db="EMBL/GenBank/DDBJ databases">
        <title>Tritrichomonas musculus Genome.</title>
        <authorList>
            <person name="Alves-Ferreira E."/>
            <person name="Grigg M."/>
            <person name="Lorenzi H."/>
            <person name="Galac M."/>
        </authorList>
    </citation>
    <scope>NUCLEOTIDE SEQUENCE [LARGE SCALE GENOMIC DNA]</scope>
    <source>
        <strain evidence="2 3">EAF2021</strain>
    </source>
</reference>
<evidence type="ECO:0000313" key="3">
    <source>
        <dbReference type="Proteomes" id="UP001470230"/>
    </source>
</evidence>
<keyword evidence="3" id="KW-1185">Reference proteome</keyword>
<accession>A0ABR2GWB2</accession>
<dbReference type="Proteomes" id="UP001470230">
    <property type="component" value="Unassembled WGS sequence"/>
</dbReference>
<organism evidence="2 3">
    <name type="scientific">Tritrichomonas musculus</name>
    <dbReference type="NCBI Taxonomy" id="1915356"/>
    <lineage>
        <taxon>Eukaryota</taxon>
        <taxon>Metamonada</taxon>
        <taxon>Parabasalia</taxon>
        <taxon>Tritrichomonadida</taxon>
        <taxon>Tritrichomonadidae</taxon>
        <taxon>Tritrichomonas</taxon>
    </lineage>
</organism>
<dbReference type="EMBL" id="JAPFFF010000056">
    <property type="protein sequence ID" value="KAK8838213.1"/>
    <property type="molecule type" value="Genomic_DNA"/>
</dbReference>
<protein>
    <submittedName>
        <fullName evidence="2">Uncharacterized protein</fullName>
    </submittedName>
</protein>
<evidence type="ECO:0000313" key="2">
    <source>
        <dbReference type="EMBL" id="KAK8838213.1"/>
    </source>
</evidence>
<feature type="region of interest" description="Disordered" evidence="1">
    <location>
        <begin position="293"/>
        <end position="315"/>
    </location>
</feature>
<evidence type="ECO:0000256" key="1">
    <source>
        <dbReference type="SAM" id="MobiDB-lite"/>
    </source>
</evidence>
<proteinExistence type="predicted"/>
<name>A0ABR2GWB2_9EUKA</name>
<gene>
    <name evidence="2" type="ORF">M9Y10_035633</name>
</gene>
<sequence>MGCNNSSTSQDLSTFEILGNNFTQEDLDQVRGRETEKSVLTKFPILGTNGATVEPRHFPQNLVNICLMCINSKNAKGDNDITILNDGIFAAQHIKKIGYPIYYLINPSSMLYFTFLRLVLSHTSNNIILYVNGFCHDIDNDNLICFLDEEVPCRRFSSFLLSYKQNLSKVSLFFDVGHIKEKSLEPYSNFVSSEIPLNVVMVVIGFISTSQYGNQKIVKTQGYLTYSIFVALHKNPNKTFNEVENEINAMIQQTGYKIQIAAQNNETRELPVMLNVFGRDDTEEMHAARLLTSHNNNQQSDSNNEPRVEHIENVA</sequence>
<feature type="compositionally biased region" description="Basic and acidic residues" evidence="1">
    <location>
        <begin position="304"/>
        <end position="315"/>
    </location>
</feature>